<evidence type="ECO:0000313" key="2">
    <source>
        <dbReference type="EMBL" id="MCW8084906.1"/>
    </source>
</evidence>
<feature type="transmembrane region" description="Helical" evidence="1">
    <location>
        <begin position="107"/>
        <end position="124"/>
    </location>
</feature>
<keyword evidence="1" id="KW-1133">Transmembrane helix</keyword>
<evidence type="ECO:0000256" key="1">
    <source>
        <dbReference type="SAM" id="Phobius"/>
    </source>
</evidence>
<feature type="transmembrane region" description="Helical" evidence="1">
    <location>
        <begin position="195"/>
        <end position="211"/>
    </location>
</feature>
<dbReference type="PANTHER" id="PTHR37422">
    <property type="entry name" value="TEICHURONIC ACID BIOSYNTHESIS PROTEIN TUAE"/>
    <property type="match status" value="1"/>
</dbReference>
<sequence>MIGATLPVAAALALLPLALVLQSRAMAPLALLGLAGTVLVAWREGWRPSQLPRPAWPLLALLAWGAASALWSPEPGRALDTSLRLAVMTGLGAMAGAALLASPSRRIGFWAAGGLAVGLAIAALDDATGNAVRAAVRGLPEAPAQLAFGLKNAMAGMALLAPLAFANPSVPLPLRALLAAGMVAVSFLLPGEAAKLASLAAVAAVLLAAFVPRVTGLLIGLAGAGFVLAAPFLARFVLGSGIEVGELPFSAAHRLLIWDFVTARVMDSPLIGWGMEASRAIPGGTGAPDAGMLARFGVSGPYWANAQLLPLHPHNAALQLWLELGAVGGLLGAWLLVELGRASRDPAAAGCLAAGLVVAMLSYGVWQYWWVAGLLLAAATCAAVPDRGVR</sequence>
<feature type="transmembrane region" description="Helical" evidence="1">
    <location>
        <begin position="218"/>
        <end position="238"/>
    </location>
</feature>
<feature type="transmembrane region" description="Helical" evidence="1">
    <location>
        <begin position="346"/>
        <end position="363"/>
    </location>
</feature>
<accession>A0ABT3NRX9</accession>
<keyword evidence="3" id="KW-1185">Reference proteome</keyword>
<keyword evidence="1" id="KW-0812">Transmembrane</keyword>
<proteinExistence type="predicted"/>
<evidence type="ECO:0008006" key="4">
    <source>
        <dbReference type="Google" id="ProtNLM"/>
    </source>
</evidence>
<protein>
    <recommendedName>
        <fullName evidence="4">O-antigen ligase family protein</fullName>
    </recommendedName>
</protein>
<name>A0ABT3NRX9_9PROT</name>
<reference evidence="2 3" key="1">
    <citation type="submission" date="2022-10" db="EMBL/GenBank/DDBJ databases">
        <title>Roseococcus glaciei nov., sp. nov., isolated from glacier.</title>
        <authorList>
            <person name="Liu Q."/>
            <person name="Xin Y.-H."/>
        </authorList>
    </citation>
    <scope>NUCLEOTIDE SEQUENCE [LARGE SCALE GENOMIC DNA]</scope>
    <source>
        <strain evidence="2 3">MDT2-1-1</strain>
    </source>
</reference>
<feature type="transmembrane region" description="Helical" evidence="1">
    <location>
        <begin position="54"/>
        <end position="71"/>
    </location>
</feature>
<feature type="transmembrane region" description="Helical" evidence="1">
    <location>
        <begin position="25"/>
        <end position="42"/>
    </location>
</feature>
<dbReference type="PANTHER" id="PTHR37422:SF13">
    <property type="entry name" value="LIPOPOLYSACCHARIDE BIOSYNTHESIS PROTEIN PA4999-RELATED"/>
    <property type="match status" value="1"/>
</dbReference>
<comment type="caution">
    <text evidence="2">The sequence shown here is derived from an EMBL/GenBank/DDBJ whole genome shotgun (WGS) entry which is preliminary data.</text>
</comment>
<gene>
    <name evidence="2" type="ORF">OF850_04650</name>
</gene>
<feature type="transmembrane region" description="Helical" evidence="1">
    <location>
        <begin position="83"/>
        <end position="100"/>
    </location>
</feature>
<evidence type="ECO:0000313" key="3">
    <source>
        <dbReference type="Proteomes" id="UP001526430"/>
    </source>
</evidence>
<dbReference type="Proteomes" id="UP001526430">
    <property type="component" value="Unassembled WGS sequence"/>
</dbReference>
<keyword evidence="1" id="KW-0472">Membrane</keyword>
<dbReference type="EMBL" id="JAPFQI010000001">
    <property type="protein sequence ID" value="MCW8084906.1"/>
    <property type="molecule type" value="Genomic_DNA"/>
</dbReference>
<organism evidence="2 3">
    <name type="scientific">Sabulicella glaciei</name>
    <dbReference type="NCBI Taxonomy" id="2984948"/>
    <lineage>
        <taxon>Bacteria</taxon>
        <taxon>Pseudomonadati</taxon>
        <taxon>Pseudomonadota</taxon>
        <taxon>Alphaproteobacteria</taxon>
        <taxon>Acetobacterales</taxon>
        <taxon>Acetobacteraceae</taxon>
        <taxon>Sabulicella</taxon>
    </lineage>
</organism>
<dbReference type="InterPro" id="IPR051533">
    <property type="entry name" value="WaaL-like"/>
</dbReference>
<feature type="transmembrane region" description="Helical" evidence="1">
    <location>
        <begin position="318"/>
        <end position="337"/>
    </location>
</feature>